<organism evidence="2 3">
    <name type="scientific">Iphiclides podalirius</name>
    <name type="common">scarce swallowtail</name>
    <dbReference type="NCBI Taxonomy" id="110791"/>
    <lineage>
        <taxon>Eukaryota</taxon>
        <taxon>Metazoa</taxon>
        <taxon>Ecdysozoa</taxon>
        <taxon>Arthropoda</taxon>
        <taxon>Hexapoda</taxon>
        <taxon>Insecta</taxon>
        <taxon>Pterygota</taxon>
        <taxon>Neoptera</taxon>
        <taxon>Endopterygota</taxon>
        <taxon>Lepidoptera</taxon>
        <taxon>Glossata</taxon>
        <taxon>Ditrysia</taxon>
        <taxon>Papilionoidea</taxon>
        <taxon>Papilionidae</taxon>
        <taxon>Papilioninae</taxon>
        <taxon>Iphiclides</taxon>
    </lineage>
</organism>
<accession>A0ABN8HJL3</accession>
<proteinExistence type="predicted"/>
<evidence type="ECO:0000313" key="2">
    <source>
        <dbReference type="EMBL" id="CAH2034501.1"/>
    </source>
</evidence>
<name>A0ABN8HJL3_9NEOP</name>
<feature type="region of interest" description="Disordered" evidence="1">
    <location>
        <begin position="17"/>
        <end position="48"/>
    </location>
</feature>
<gene>
    <name evidence="2" type="ORF">IPOD504_LOCUS162</name>
</gene>
<dbReference type="Proteomes" id="UP000837857">
    <property type="component" value="Chromosome 1"/>
</dbReference>
<feature type="region of interest" description="Disordered" evidence="1">
    <location>
        <begin position="81"/>
        <end position="123"/>
    </location>
</feature>
<evidence type="ECO:0000256" key="1">
    <source>
        <dbReference type="SAM" id="MobiDB-lite"/>
    </source>
</evidence>
<reference evidence="2" key="1">
    <citation type="submission" date="2022-03" db="EMBL/GenBank/DDBJ databases">
        <authorList>
            <person name="Martin H S."/>
        </authorList>
    </citation>
    <scope>NUCLEOTIDE SEQUENCE</scope>
</reference>
<feature type="non-terminal residue" evidence="2">
    <location>
        <position position="1"/>
    </location>
</feature>
<sequence>MLCTVRSEQTDNIARFAGSGRRSEDRATKTQPVHYRGRSGGDVPGTRRNAATLSVRTNTVPAVGVPYQSRETRQCATSARDKLEADRHELAQHLQHPSPVGGPYRGRETRTVRGTNSKAKDTN</sequence>
<dbReference type="EMBL" id="OW152813">
    <property type="protein sequence ID" value="CAH2034501.1"/>
    <property type="molecule type" value="Genomic_DNA"/>
</dbReference>
<keyword evidence="3" id="KW-1185">Reference proteome</keyword>
<feature type="compositionally biased region" description="Basic and acidic residues" evidence="1">
    <location>
        <begin position="81"/>
        <end position="91"/>
    </location>
</feature>
<protein>
    <submittedName>
        <fullName evidence="2">Uncharacterized protein</fullName>
    </submittedName>
</protein>
<evidence type="ECO:0000313" key="3">
    <source>
        <dbReference type="Proteomes" id="UP000837857"/>
    </source>
</evidence>